<evidence type="ECO:0000256" key="3">
    <source>
        <dbReference type="ARBA" id="ARBA00034247"/>
    </source>
</evidence>
<feature type="domain" description="GGDEF" evidence="4">
    <location>
        <begin position="185"/>
        <end position="317"/>
    </location>
</feature>
<dbReference type="GO" id="GO:1902201">
    <property type="term" value="P:negative regulation of bacterial-type flagellum-dependent cell motility"/>
    <property type="evidence" value="ECO:0007669"/>
    <property type="project" value="TreeGrafter"/>
</dbReference>
<dbReference type="OrthoDB" id="9812260at2"/>
<dbReference type="AlphaFoldDB" id="A0A418YET8"/>
<dbReference type="InterPro" id="IPR029787">
    <property type="entry name" value="Nucleotide_cyclase"/>
</dbReference>
<evidence type="ECO:0000313" key="5">
    <source>
        <dbReference type="EMBL" id="RJG47706.1"/>
    </source>
</evidence>
<keyword evidence="6" id="KW-1185">Reference proteome</keyword>
<dbReference type="GO" id="GO:0005886">
    <property type="term" value="C:plasma membrane"/>
    <property type="evidence" value="ECO:0007669"/>
    <property type="project" value="TreeGrafter"/>
</dbReference>
<dbReference type="Pfam" id="PF00990">
    <property type="entry name" value="GGDEF"/>
    <property type="match status" value="1"/>
</dbReference>
<dbReference type="FunFam" id="3.30.70.270:FF:000001">
    <property type="entry name" value="Diguanylate cyclase domain protein"/>
    <property type="match status" value="1"/>
</dbReference>
<accession>A0A418YET8</accession>
<dbReference type="GO" id="GO:0052621">
    <property type="term" value="F:diguanylate cyclase activity"/>
    <property type="evidence" value="ECO:0007669"/>
    <property type="project" value="UniProtKB-EC"/>
</dbReference>
<comment type="caution">
    <text evidence="5">The sequence shown here is derived from an EMBL/GenBank/DDBJ whole genome shotgun (WGS) entry which is preliminary data.</text>
</comment>
<evidence type="ECO:0000313" key="6">
    <source>
        <dbReference type="Proteomes" id="UP000283255"/>
    </source>
</evidence>
<sequence length="317" mass="36567">MNTGFDLKEFHWMVEMVQTIDVGLVVLDREYKIQAWNGFMENHSGKGASKVQNANMFDAFEELPADWMMHKIQSVFMLKNRAFTTWEQRPHIFKFKNYRPITGTAEFMYQNMTIIPLLNLNGEVSHVSLIIYDVTDSAVNKLQLKDVNDQLKDLSRIDALTQLFNRGHWESQFSQEFIRYKRTEQATSLVIFDIDHFKKVNDTYGHQAGDKVIQAVSQCVRDNLRESDVAGRYGGEEFTVYLVDTQADHAKVFAERLRQGIEQLVVHHDGTAINFTVSLGVAEVNKTMKTHKEWLEAADQALYKAKETGRNQVCMAK</sequence>
<dbReference type="InterPro" id="IPR035965">
    <property type="entry name" value="PAS-like_dom_sf"/>
</dbReference>
<gene>
    <name evidence="5" type="ORF">D1Z90_09895</name>
</gene>
<dbReference type="InterPro" id="IPR050469">
    <property type="entry name" value="Diguanylate_Cyclase"/>
</dbReference>
<name>A0A418YET8_9GAMM</name>
<dbReference type="Gene3D" id="3.30.70.270">
    <property type="match status" value="1"/>
</dbReference>
<protein>
    <recommendedName>
        <fullName evidence="2">diguanylate cyclase</fullName>
        <ecNumber evidence="2">2.7.7.65</ecNumber>
    </recommendedName>
</protein>
<dbReference type="NCBIfam" id="TIGR00254">
    <property type="entry name" value="GGDEF"/>
    <property type="match status" value="1"/>
</dbReference>
<dbReference type="EC" id="2.7.7.65" evidence="2"/>
<dbReference type="EMBL" id="QZCH01000011">
    <property type="protein sequence ID" value="RJG47706.1"/>
    <property type="molecule type" value="Genomic_DNA"/>
</dbReference>
<evidence type="ECO:0000256" key="2">
    <source>
        <dbReference type="ARBA" id="ARBA00012528"/>
    </source>
</evidence>
<dbReference type="PROSITE" id="PS50887">
    <property type="entry name" value="GGDEF"/>
    <property type="match status" value="1"/>
</dbReference>
<dbReference type="SUPFAM" id="SSF55073">
    <property type="entry name" value="Nucleotide cyclase"/>
    <property type="match status" value="1"/>
</dbReference>
<organism evidence="5 6">
    <name type="scientific">Motilimonas pumila</name>
    <dbReference type="NCBI Taxonomy" id="2303987"/>
    <lineage>
        <taxon>Bacteria</taxon>
        <taxon>Pseudomonadati</taxon>
        <taxon>Pseudomonadota</taxon>
        <taxon>Gammaproteobacteria</taxon>
        <taxon>Alteromonadales</taxon>
        <taxon>Alteromonadales genera incertae sedis</taxon>
        <taxon>Motilimonas</taxon>
    </lineage>
</organism>
<dbReference type="PANTHER" id="PTHR45138:SF9">
    <property type="entry name" value="DIGUANYLATE CYCLASE DGCM-RELATED"/>
    <property type="match status" value="1"/>
</dbReference>
<evidence type="ECO:0000256" key="1">
    <source>
        <dbReference type="ARBA" id="ARBA00001946"/>
    </source>
</evidence>
<dbReference type="Gene3D" id="3.30.450.20">
    <property type="entry name" value="PAS domain"/>
    <property type="match status" value="1"/>
</dbReference>
<comment type="cofactor">
    <cofactor evidence="1">
        <name>Mg(2+)</name>
        <dbReference type="ChEBI" id="CHEBI:18420"/>
    </cofactor>
</comment>
<dbReference type="GO" id="GO:0043709">
    <property type="term" value="P:cell adhesion involved in single-species biofilm formation"/>
    <property type="evidence" value="ECO:0007669"/>
    <property type="project" value="TreeGrafter"/>
</dbReference>
<proteinExistence type="predicted"/>
<dbReference type="InterPro" id="IPR043128">
    <property type="entry name" value="Rev_trsase/Diguanyl_cyclase"/>
</dbReference>
<dbReference type="SMART" id="SM00267">
    <property type="entry name" value="GGDEF"/>
    <property type="match status" value="1"/>
</dbReference>
<dbReference type="PANTHER" id="PTHR45138">
    <property type="entry name" value="REGULATORY COMPONENTS OF SENSORY TRANSDUCTION SYSTEM"/>
    <property type="match status" value="1"/>
</dbReference>
<comment type="catalytic activity">
    <reaction evidence="3">
        <text>2 GTP = 3',3'-c-di-GMP + 2 diphosphate</text>
        <dbReference type="Rhea" id="RHEA:24898"/>
        <dbReference type="ChEBI" id="CHEBI:33019"/>
        <dbReference type="ChEBI" id="CHEBI:37565"/>
        <dbReference type="ChEBI" id="CHEBI:58805"/>
        <dbReference type="EC" id="2.7.7.65"/>
    </reaction>
</comment>
<dbReference type="InterPro" id="IPR000160">
    <property type="entry name" value="GGDEF_dom"/>
</dbReference>
<dbReference type="CDD" id="cd01949">
    <property type="entry name" value="GGDEF"/>
    <property type="match status" value="1"/>
</dbReference>
<evidence type="ECO:0000259" key="4">
    <source>
        <dbReference type="PROSITE" id="PS50887"/>
    </source>
</evidence>
<reference evidence="5 6" key="2">
    <citation type="submission" date="2019-01" db="EMBL/GenBank/DDBJ databases">
        <title>Motilimonas pumilus sp. nov., isolated from the gut of sea cucumber (Apostichopus japonicus).</title>
        <authorList>
            <person name="Wang F.-Q."/>
            <person name="Ren L.-H."/>
            <person name="Lin Y.-W."/>
            <person name="Sun G.-H."/>
            <person name="Du Z.-J."/>
            <person name="Zhao J.-X."/>
            <person name="Liu X.-J."/>
            <person name="Liu L.-J."/>
        </authorList>
    </citation>
    <scope>NUCLEOTIDE SEQUENCE [LARGE SCALE GENOMIC DNA]</scope>
    <source>
        <strain evidence="5 6">PLHSC7-2</strain>
    </source>
</reference>
<dbReference type="Proteomes" id="UP000283255">
    <property type="component" value="Unassembled WGS sequence"/>
</dbReference>
<dbReference type="RefSeq" id="WP_119910590.1">
    <property type="nucleotide sequence ID" value="NZ_QZCH01000011.1"/>
</dbReference>
<dbReference type="SUPFAM" id="SSF55785">
    <property type="entry name" value="PYP-like sensor domain (PAS domain)"/>
    <property type="match status" value="1"/>
</dbReference>
<reference evidence="5 6" key="1">
    <citation type="submission" date="2018-09" db="EMBL/GenBank/DDBJ databases">
        <authorList>
            <person name="Wang F."/>
        </authorList>
    </citation>
    <scope>NUCLEOTIDE SEQUENCE [LARGE SCALE GENOMIC DNA]</scope>
    <source>
        <strain evidence="5 6">PLHSC7-2</strain>
    </source>
</reference>